<dbReference type="PANTHER" id="PTHR13140:SF550">
    <property type="entry name" value="MYOSIN-IIIB ISOFORM X1"/>
    <property type="match status" value="1"/>
</dbReference>
<dbReference type="EMBL" id="JAGFBS010000013">
    <property type="protein sequence ID" value="KAG6375844.1"/>
    <property type="molecule type" value="Genomic_DNA"/>
</dbReference>
<dbReference type="GO" id="GO:0005524">
    <property type="term" value="F:ATP binding"/>
    <property type="evidence" value="ECO:0007669"/>
    <property type="project" value="UniProtKB-KW"/>
</dbReference>
<keyword evidence="3 4" id="KW-0009">Actin-binding</keyword>
<dbReference type="GO" id="GO:0000146">
    <property type="term" value="F:microfilament motor activity"/>
    <property type="evidence" value="ECO:0007669"/>
    <property type="project" value="TreeGrafter"/>
</dbReference>
<keyword evidence="2" id="KW-0067">ATP-binding</keyword>
<keyword evidence="1" id="KW-0547">Nucleotide-binding</keyword>
<evidence type="ECO:0000256" key="4">
    <source>
        <dbReference type="PROSITE-ProRule" id="PRU00782"/>
    </source>
</evidence>
<dbReference type="InterPro" id="IPR027417">
    <property type="entry name" value="P-loop_NTPase"/>
</dbReference>
<reference evidence="7" key="1">
    <citation type="submission" date="2021-03" db="EMBL/GenBank/DDBJ databases">
        <title>Evolutionary innovations through gain and loss of genes in the ectomycorrhizal Boletales.</title>
        <authorList>
            <person name="Wu G."/>
            <person name="Miyauchi S."/>
            <person name="Morin E."/>
            <person name="Yang Z.-L."/>
            <person name="Xu J."/>
            <person name="Martin F.M."/>
        </authorList>
    </citation>
    <scope>NUCLEOTIDE SEQUENCE</scope>
    <source>
        <strain evidence="7">BR01</strain>
    </source>
</reference>
<dbReference type="Gene3D" id="1.20.120.720">
    <property type="entry name" value="Myosin VI head, motor domain, U50 subdomain"/>
    <property type="match status" value="2"/>
</dbReference>
<gene>
    <name evidence="7" type="ORF">JVT61DRAFT_2703</name>
</gene>
<evidence type="ECO:0000256" key="2">
    <source>
        <dbReference type="ARBA" id="ARBA00022840"/>
    </source>
</evidence>
<sequence length="382" mass="40618">MFARFVTLLPIAALAAVAAAAPNVLEARTTAPVCNSGSQYCCNQKFSNPMDFKGGPLGLLGVLLGLGVNAAVECTPVTVIGALSNAQISSQAHRLSKRHIAQTRRPQLSILHLGHVEFIIDRGRDVPDAAVARNVDVFIDGFHGVQPSALKSTLAYKTMLIKKELCTFFLDPDGASDNRDDLAKTLYALLFAWLNEHINQRLCPDDFDIPTPSISSASTSPMSTEGISRFVPSVPYFDNAEGVRLLQNKPGGLNHQARRSHKKTDHTMVEAFGKRWGNHSLASFKVGAIDRSGFPTFTVNHFNGPVTNSSEGSLARNLDSLNPDFVSLLRGSSVGASDDGADGAASGSINPAVEGLISGKVIAAQAHHRLCAAARQANALPS</sequence>
<dbReference type="InterPro" id="IPR001609">
    <property type="entry name" value="Myosin_head_motor_dom-like"/>
</dbReference>
<evidence type="ECO:0000313" key="8">
    <source>
        <dbReference type="Proteomes" id="UP000683000"/>
    </source>
</evidence>
<dbReference type="PROSITE" id="PS51456">
    <property type="entry name" value="MYOSIN_MOTOR"/>
    <property type="match status" value="1"/>
</dbReference>
<dbReference type="SMART" id="SM00242">
    <property type="entry name" value="MYSc"/>
    <property type="match status" value="1"/>
</dbReference>
<name>A0A8I2YNF0_9AGAM</name>
<comment type="caution">
    <text evidence="4">Lacks conserved residue(s) required for the propagation of feature annotation.</text>
</comment>
<evidence type="ECO:0000313" key="7">
    <source>
        <dbReference type="EMBL" id="KAG6375844.1"/>
    </source>
</evidence>
<dbReference type="GO" id="GO:0051015">
    <property type="term" value="F:actin filament binding"/>
    <property type="evidence" value="ECO:0007669"/>
    <property type="project" value="TreeGrafter"/>
</dbReference>
<evidence type="ECO:0000259" key="6">
    <source>
        <dbReference type="PROSITE" id="PS51456"/>
    </source>
</evidence>
<dbReference type="CDD" id="cd23507">
    <property type="entry name" value="hydrophobin_I"/>
    <property type="match status" value="1"/>
</dbReference>
<feature type="chain" id="PRO_5034076109" evidence="5">
    <location>
        <begin position="21"/>
        <end position="382"/>
    </location>
</feature>
<feature type="signal peptide" evidence="5">
    <location>
        <begin position="1"/>
        <end position="20"/>
    </location>
</feature>
<comment type="caution">
    <text evidence="7">The sequence shown here is derived from an EMBL/GenBank/DDBJ whole genome shotgun (WGS) entry which is preliminary data.</text>
</comment>
<dbReference type="GO" id="GO:0016020">
    <property type="term" value="C:membrane"/>
    <property type="evidence" value="ECO:0007669"/>
    <property type="project" value="TreeGrafter"/>
</dbReference>
<evidence type="ECO:0000256" key="1">
    <source>
        <dbReference type="ARBA" id="ARBA00022741"/>
    </source>
</evidence>
<keyword evidence="4" id="KW-0505">Motor protein</keyword>
<accession>A0A8I2YNF0</accession>
<dbReference type="SUPFAM" id="SSF52540">
    <property type="entry name" value="P-loop containing nucleoside triphosphate hydrolases"/>
    <property type="match status" value="1"/>
</dbReference>
<protein>
    <submittedName>
        <fullName evidence="7">P-loop containing nucleoside triphosphate hydrolase protein</fullName>
    </submittedName>
</protein>
<dbReference type="GO" id="GO:0005737">
    <property type="term" value="C:cytoplasm"/>
    <property type="evidence" value="ECO:0007669"/>
    <property type="project" value="TreeGrafter"/>
</dbReference>
<dbReference type="GO" id="GO:0016787">
    <property type="term" value="F:hydrolase activity"/>
    <property type="evidence" value="ECO:0007669"/>
    <property type="project" value="UniProtKB-KW"/>
</dbReference>
<dbReference type="GO" id="GO:0007015">
    <property type="term" value="P:actin filament organization"/>
    <property type="evidence" value="ECO:0007669"/>
    <property type="project" value="TreeGrafter"/>
</dbReference>
<dbReference type="AlphaFoldDB" id="A0A8I2YNF0"/>
<organism evidence="7 8">
    <name type="scientific">Boletus reticuloceps</name>
    <dbReference type="NCBI Taxonomy" id="495285"/>
    <lineage>
        <taxon>Eukaryota</taxon>
        <taxon>Fungi</taxon>
        <taxon>Dikarya</taxon>
        <taxon>Basidiomycota</taxon>
        <taxon>Agaricomycotina</taxon>
        <taxon>Agaricomycetes</taxon>
        <taxon>Agaricomycetidae</taxon>
        <taxon>Boletales</taxon>
        <taxon>Boletineae</taxon>
        <taxon>Boletaceae</taxon>
        <taxon>Boletoideae</taxon>
        <taxon>Boletus</taxon>
    </lineage>
</organism>
<dbReference type="PANTHER" id="PTHR13140">
    <property type="entry name" value="MYOSIN"/>
    <property type="match status" value="1"/>
</dbReference>
<comment type="similarity">
    <text evidence="4">Belongs to the TRAFAC class myosin-kinesin ATPase superfamily. Myosin family.</text>
</comment>
<feature type="domain" description="Myosin motor" evidence="6">
    <location>
        <begin position="1"/>
        <end position="382"/>
    </location>
</feature>
<dbReference type="OrthoDB" id="2650767at2759"/>
<keyword evidence="8" id="KW-1185">Reference proteome</keyword>
<evidence type="ECO:0000256" key="5">
    <source>
        <dbReference type="SAM" id="SignalP"/>
    </source>
</evidence>
<keyword evidence="4" id="KW-0518">Myosin</keyword>
<keyword evidence="7" id="KW-0378">Hydrolase</keyword>
<dbReference type="Proteomes" id="UP000683000">
    <property type="component" value="Unassembled WGS sequence"/>
</dbReference>
<proteinExistence type="inferred from homology"/>
<evidence type="ECO:0000256" key="3">
    <source>
        <dbReference type="ARBA" id="ARBA00023203"/>
    </source>
</evidence>
<dbReference type="Gene3D" id="1.20.58.530">
    <property type="match status" value="1"/>
</dbReference>
<keyword evidence="5" id="KW-0732">Signal</keyword>
<dbReference type="GO" id="GO:0016459">
    <property type="term" value="C:myosin complex"/>
    <property type="evidence" value="ECO:0007669"/>
    <property type="project" value="UniProtKB-KW"/>
</dbReference>